<sequence>MGSKDRHRHMELVLPGFRVRHKERITYNVKHLSKLAAFWVILEVGIEAMVDSGWVAASQVAKKFMLRNHGPKTMNVHPASRSKSVTLS</sequence>
<proteinExistence type="predicted"/>
<dbReference type="EMBL" id="GBRH01232456">
    <property type="protein sequence ID" value="JAD65439.1"/>
    <property type="molecule type" value="Transcribed_RNA"/>
</dbReference>
<reference evidence="1" key="1">
    <citation type="submission" date="2014-09" db="EMBL/GenBank/DDBJ databases">
        <authorList>
            <person name="Magalhaes I.L.F."/>
            <person name="Oliveira U."/>
            <person name="Santos F.R."/>
            <person name="Vidigal T.H.D.A."/>
            <person name="Brescovit A.D."/>
            <person name="Santos A.J."/>
        </authorList>
    </citation>
    <scope>NUCLEOTIDE SEQUENCE</scope>
    <source>
        <tissue evidence="1">Shoot tissue taken approximately 20 cm above the soil surface</tissue>
    </source>
</reference>
<dbReference type="AlphaFoldDB" id="A0A0A9BN90"/>
<accession>A0A0A9BN90</accession>
<organism evidence="1">
    <name type="scientific">Arundo donax</name>
    <name type="common">Giant reed</name>
    <name type="synonym">Donax arundinaceus</name>
    <dbReference type="NCBI Taxonomy" id="35708"/>
    <lineage>
        <taxon>Eukaryota</taxon>
        <taxon>Viridiplantae</taxon>
        <taxon>Streptophyta</taxon>
        <taxon>Embryophyta</taxon>
        <taxon>Tracheophyta</taxon>
        <taxon>Spermatophyta</taxon>
        <taxon>Magnoliopsida</taxon>
        <taxon>Liliopsida</taxon>
        <taxon>Poales</taxon>
        <taxon>Poaceae</taxon>
        <taxon>PACMAD clade</taxon>
        <taxon>Arundinoideae</taxon>
        <taxon>Arundineae</taxon>
        <taxon>Arundo</taxon>
    </lineage>
</organism>
<name>A0A0A9BN90_ARUDO</name>
<protein>
    <submittedName>
        <fullName evidence="1">Uncharacterized protein</fullName>
    </submittedName>
</protein>
<reference evidence="1" key="2">
    <citation type="journal article" date="2015" name="Data Brief">
        <title>Shoot transcriptome of the giant reed, Arundo donax.</title>
        <authorList>
            <person name="Barrero R.A."/>
            <person name="Guerrero F.D."/>
            <person name="Moolhuijzen P."/>
            <person name="Goolsby J.A."/>
            <person name="Tidwell J."/>
            <person name="Bellgard S.E."/>
            <person name="Bellgard M.I."/>
        </authorList>
    </citation>
    <scope>NUCLEOTIDE SEQUENCE</scope>
    <source>
        <tissue evidence="1">Shoot tissue taken approximately 20 cm above the soil surface</tissue>
    </source>
</reference>
<evidence type="ECO:0000313" key="1">
    <source>
        <dbReference type="EMBL" id="JAD65439.1"/>
    </source>
</evidence>